<gene>
    <name evidence="2" type="ORF">FQV27_06325</name>
</gene>
<dbReference type="AlphaFoldDB" id="A0A5C6S7V8"/>
<dbReference type="OrthoDB" id="7770813at2"/>
<keyword evidence="1" id="KW-1133">Transmembrane helix</keyword>
<feature type="transmembrane region" description="Helical" evidence="1">
    <location>
        <begin position="7"/>
        <end position="25"/>
    </location>
</feature>
<dbReference type="RefSeq" id="WP_147097024.1">
    <property type="nucleotide sequence ID" value="NZ_JBHUFH010000001.1"/>
</dbReference>
<feature type="transmembrane region" description="Helical" evidence="1">
    <location>
        <begin position="85"/>
        <end position="106"/>
    </location>
</feature>
<keyword evidence="1" id="KW-0812">Transmembrane</keyword>
<evidence type="ECO:0000313" key="2">
    <source>
        <dbReference type="EMBL" id="TXB69734.1"/>
    </source>
</evidence>
<evidence type="ECO:0000256" key="1">
    <source>
        <dbReference type="SAM" id="Phobius"/>
    </source>
</evidence>
<reference evidence="2 3" key="1">
    <citation type="submission" date="2019-08" db="EMBL/GenBank/DDBJ databases">
        <authorList>
            <person name="Ye J."/>
        </authorList>
    </citation>
    <scope>NUCLEOTIDE SEQUENCE [LARGE SCALE GENOMIC DNA]</scope>
    <source>
        <strain evidence="2 3">TK008</strain>
    </source>
</reference>
<keyword evidence="3" id="KW-1185">Reference proteome</keyword>
<sequence length="165" mass="17693">MNHDTPTINLVGYVSAFMASLSLFSLVDATHQAGSSVVAAATSAYLLPLLAIVSMLFLALAIIAWSRFVLPGGRRWNSAKVEENILFLGLGVACLFGVLAAVSYLLATIAPESFQSLAHWLTRSWAVIFAACFALLAYQGRPERRGGFMALAAVFVTLAIFGIFF</sequence>
<proteinExistence type="predicted"/>
<feature type="transmembrane region" description="Helical" evidence="1">
    <location>
        <begin position="118"/>
        <end position="138"/>
    </location>
</feature>
<feature type="transmembrane region" description="Helical" evidence="1">
    <location>
        <begin position="45"/>
        <end position="65"/>
    </location>
</feature>
<name>A0A5C6S7V8_9RHOB</name>
<dbReference type="EMBL" id="VOPL01000002">
    <property type="protein sequence ID" value="TXB69734.1"/>
    <property type="molecule type" value="Genomic_DNA"/>
</dbReference>
<accession>A0A5C6S7V8</accession>
<evidence type="ECO:0000313" key="3">
    <source>
        <dbReference type="Proteomes" id="UP000321562"/>
    </source>
</evidence>
<comment type="caution">
    <text evidence="2">The sequence shown here is derived from an EMBL/GenBank/DDBJ whole genome shotgun (WGS) entry which is preliminary data.</text>
</comment>
<organism evidence="2 3">
    <name type="scientific">Paracoccus aurantiacus</name>
    <dbReference type="NCBI Taxonomy" id="2599412"/>
    <lineage>
        <taxon>Bacteria</taxon>
        <taxon>Pseudomonadati</taxon>
        <taxon>Pseudomonadota</taxon>
        <taxon>Alphaproteobacteria</taxon>
        <taxon>Rhodobacterales</taxon>
        <taxon>Paracoccaceae</taxon>
        <taxon>Paracoccus</taxon>
    </lineage>
</organism>
<feature type="transmembrane region" description="Helical" evidence="1">
    <location>
        <begin position="145"/>
        <end position="164"/>
    </location>
</feature>
<protein>
    <submittedName>
        <fullName evidence="2">Uncharacterized protein</fullName>
    </submittedName>
</protein>
<keyword evidence="1" id="KW-0472">Membrane</keyword>
<dbReference type="Proteomes" id="UP000321562">
    <property type="component" value="Unassembled WGS sequence"/>
</dbReference>